<dbReference type="InterPro" id="IPR001633">
    <property type="entry name" value="EAL_dom"/>
</dbReference>
<dbReference type="SMART" id="SM00267">
    <property type="entry name" value="GGDEF"/>
    <property type="match status" value="1"/>
</dbReference>
<dbReference type="InterPro" id="IPR050706">
    <property type="entry name" value="Cyclic-di-GMP_PDE-like"/>
</dbReference>
<dbReference type="InterPro" id="IPR029787">
    <property type="entry name" value="Nucleotide_cyclase"/>
</dbReference>
<dbReference type="InterPro" id="IPR029016">
    <property type="entry name" value="GAF-like_dom_sf"/>
</dbReference>
<evidence type="ECO:0000259" key="1">
    <source>
        <dbReference type="PROSITE" id="PS50883"/>
    </source>
</evidence>
<dbReference type="SUPFAM" id="SSF55781">
    <property type="entry name" value="GAF domain-like"/>
    <property type="match status" value="1"/>
</dbReference>
<feature type="domain" description="GGDEF" evidence="2">
    <location>
        <begin position="201"/>
        <end position="334"/>
    </location>
</feature>
<dbReference type="SMART" id="SM00052">
    <property type="entry name" value="EAL"/>
    <property type="match status" value="1"/>
</dbReference>
<dbReference type="SMART" id="SM00065">
    <property type="entry name" value="GAF"/>
    <property type="match status" value="1"/>
</dbReference>
<dbReference type="SUPFAM" id="SSF55073">
    <property type="entry name" value="Nucleotide cyclase"/>
    <property type="match status" value="1"/>
</dbReference>
<dbReference type="InterPro" id="IPR003018">
    <property type="entry name" value="GAF"/>
</dbReference>
<evidence type="ECO:0000313" key="3">
    <source>
        <dbReference type="EMBL" id="TBN51788.1"/>
    </source>
</evidence>
<organism evidence="3 4">
    <name type="scientific">Hansschlegelia quercus</name>
    <dbReference type="NCBI Taxonomy" id="2528245"/>
    <lineage>
        <taxon>Bacteria</taxon>
        <taxon>Pseudomonadati</taxon>
        <taxon>Pseudomonadota</taxon>
        <taxon>Alphaproteobacteria</taxon>
        <taxon>Hyphomicrobiales</taxon>
        <taxon>Methylopilaceae</taxon>
        <taxon>Hansschlegelia</taxon>
    </lineage>
</organism>
<dbReference type="NCBIfam" id="TIGR00254">
    <property type="entry name" value="GGDEF"/>
    <property type="match status" value="1"/>
</dbReference>
<dbReference type="AlphaFoldDB" id="A0A4Q9GM61"/>
<dbReference type="Gene3D" id="3.30.70.270">
    <property type="match status" value="1"/>
</dbReference>
<proteinExistence type="predicted"/>
<sequence>MNVLAHFQQTILEMIARGRSAEEVADSICRHAECAAEGVMCSLILVDRSGRLHPLAGPSLPAHYSAAIDGMAAGPAAGSCGTAAFLRKPIAVTDISTDPRWVDFRALAEPLGIRACWSSPILHSDGRVLGTFAFYYSESRGPSEQEERLVAACVDLCSILLERDEVRAENHKLAYFDVLTKLGNRANFNRTLDAACGAGSGAIGLLFVDVDRLKRVNDTFGHGAGDDMIREVGRRIARSAWPGKAFRVGGDEFAVLIVGESADAEAPLAAERILASMREPALCGAHVLEPGVTCGGATSKAANACDTAKLRRNADLALYHAKEITRGGFVLHGDELASTIAKRFRALQTVTSALAEDRMEAHYQPVVRLDTQEIIGLEALCRIRTRDGEILAAGSFAEAMLDLSIGSLVTDRMLSQVARDVRHWLDQGIALQHVGVNVSMADFQRGDLRERISAAFARHQAPLKHVILEVTESVYMEGSDRKVVRTIEELRAEGLLVALDDFGTGYASLTHLLTFPVDIIKIDKSFVDRMAAGNAGEVIVKALLDMAKGLRIRIVAEGVESDEQSAQLQRLGCSLAQGYLFGRAADRDATTEALLHFGQKPAAPLGGATGSFAA</sequence>
<keyword evidence="4" id="KW-1185">Reference proteome</keyword>
<dbReference type="Gene3D" id="3.30.450.40">
    <property type="match status" value="1"/>
</dbReference>
<dbReference type="SUPFAM" id="SSF141868">
    <property type="entry name" value="EAL domain-like"/>
    <property type="match status" value="1"/>
</dbReference>
<dbReference type="Pfam" id="PF13185">
    <property type="entry name" value="GAF_2"/>
    <property type="match status" value="1"/>
</dbReference>
<dbReference type="CDD" id="cd01948">
    <property type="entry name" value="EAL"/>
    <property type="match status" value="1"/>
</dbReference>
<dbReference type="Gene3D" id="3.20.20.450">
    <property type="entry name" value="EAL domain"/>
    <property type="match status" value="1"/>
</dbReference>
<dbReference type="Pfam" id="PF00990">
    <property type="entry name" value="GGDEF"/>
    <property type="match status" value="1"/>
</dbReference>
<dbReference type="InterPro" id="IPR043128">
    <property type="entry name" value="Rev_trsase/Diguanyl_cyclase"/>
</dbReference>
<evidence type="ECO:0000259" key="2">
    <source>
        <dbReference type="PROSITE" id="PS50887"/>
    </source>
</evidence>
<dbReference type="GO" id="GO:0071111">
    <property type="term" value="F:cyclic-guanylate-specific phosphodiesterase activity"/>
    <property type="evidence" value="ECO:0007669"/>
    <property type="project" value="InterPro"/>
</dbReference>
<protein>
    <submittedName>
        <fullName evidence="3">EAL domain-containing protein</fullName>
    </submittedName>
</protein>
<dbReference type="InterPro" id="IPR000160">
    <property type="entry name" value="GGDEF_dom"/>
</dbReference>
<dbReference type="InterPro" id="IPR035919">
    <property type="entry name" value="EAL_sf"/>
</dbReference>
<dbReference type="Pfam" id="PF00563">
    <property type="entry name" value="EAL"/>
    <property type="match status" value="1"/>
</dbReference>
<dbReference type="PROSITE" id="PS50887">
    <property type="entry name" value="GGDEF"/>
    <property type="match status" value="1"/>
</dbReference>
<gene>
    <name evidence="3" type="ORF">EYR15_12865</name>
</gene>
<feature type="domain" description="EAL" evidence="1">
    <location>
        <begin position="343"/>
        <end position="598"/>
    </location>
</feature>
<evidence type="ECO:0000313" key="4">
    <source>
        <dbReference type="Proteomes" id="UP000291613"/>
    </source>
</evidence>
<dbReference type="PANTHER" id="PTHR33121">
    <property type="entry name" value="CYCLIC DI-GMP PHOSPHODIESTERASE PDEF"/>
    <property type="match status" value="1"/>
</dbReference>
<accession>A0A4Q9GM61</accession>
<dbReference type="OrthoDB" id="9814202at2"/>
<dbReference type="EMBL" id="SIUB01000006">
    <property type="protein sequence ID" value="TBN51788.1"/>
    <property type="molecule type" value="Genomic_DNA"/>
</dbReference>
<dbReference type="CDD" id="cd01949">
    <property type="entry name" value="GGDEF"/>
    <property type="match status" value="1"/>
</dbReference>
<dbReference type="Proteomes" id="UP000291613">
    <property type="component" value="Unassembled WGS sequence"/>
</dbReference>
<name>A0A4Q9GM61_9HYPH</name>
<comment type="caution">
    <text evidence="3">The sequence shown here is derived from an EMBL/GenBank/DDBJ whole genome shotgun (WGS) entry which is preliminary data.</text>
</comment>
<reference evidence="3 4" key="1">
    <citation type="submission" date="2019-02" db="EMBL/GenBank/DDBJ databases">
        <title>Hansschlegelia quercus sp. nov., a novel methylotrophic bacterium from buds of oak (Quercus robur L.).</title>
        <authorList>
            <person name="Agafonova N.V."/>
            <person name="Kaparullina E.N."/>
            <person name="Grouzdev D.S."/>
            <person name="Doronina N.V."/>
        </authorList>
    </citation>
    <scope>NUCLEOTIDE SEQUENCE [LARGE SCALE GENOMIC DNA]</scope>
    <source>
        <strain evidence="3 4">Dub</strain>
    </source>
</reference>
<dbReference type="PANTHER" id="PTHR33121:SF79">
    <property type="entry name" value="CYCLIC DI-GMP PHOSPHODIESTERASE PDED-RELATED"/>
    <property type="match status" value="1"/>
</dbReference>
<dbReference type="PROSITE" id="PS50883">
    <property type="entry name" value="EAL"/>
    <property type="match status" value="1"/>
</dbReference>